<dbReference type="GO" id="GO:0008033">
    <property type="term" value="P:tRNA processing"/>
    <property type="evidence" value="ECO:0007669"/>
    <property type="project" value="UniProtKB-KW"/>
</dbReference>
<dbReference type="Pfam" id="PF12627">
    <property type="entry name" value="PolyA_pol_RNAbd"/>
    <property type="match status" value="1"/>
</dbReference>
<feature type="domain" description="CCA-adding enzyme C-terminal" evidence="12">
    <location>
        <begin position="310"/>
        <end position="458"/>
    </location>
</feature>
<dbReference type="PANTHER" id="PTHR46173:SF1">
    <property type="entry name" value="CCA TRNA NUCLEOTIDYLTRANSFERASE 1, MITOCHONDRIAL"/>
    <property type="match status" value="1"/>
</dbReference>
<dbReference type="InterPro" id="IPR002646">
    <property type="entry name" value="PolA_pol_head_dom"/>
</dbReference>
<keyword evidence="8 9" id="KW-0694">RNA-binding</keyword>
<dbReference type="GO" id="GO:0000166">
    <property type="term" value="F:nucleotide binding"/>
    <property type="evidence" value="ECO:0007669"/>
    <property type="project" value="UniProtKB-KW"/>
</dbReference>
<dbReference type="InterPro" id="IPR050264">
    <property type="entry name" value="Bact_CCA-adding_enz_type3_sf"/>
</dbReference>
<name>A0A975F3X4_9SPIR</name>
<evidence type="ECO:0000256" key="1">
    <source>
        <dbReference type="ARBA" id="ARBA00001946"/>
    </source>
</evidence>
<dbReference type="CDD" id="cd05398">
    <property type="entry name" value="NT_ClassII-CCAase"/>
    <property type="match status" value="1"/>
</dbReference>
<dbReference type="InterPro" id="IPR032810">
    <property type="entry name" value="CCA-adding_enz_C"/>
</dbReference>
<evidence type="ECO:0000256" key="8">
    <source>
        <dbReference type="ARBA" id="ARBA00022884"/>
    </source>
</evidence>
<dbReference type="CDD" id="cd00077">
    <property type="entry name" value="HDc"/>
    <property type="match status" value="1"/>
</dbReference>
<dbReference type="Gene3D" id="3.30.460.10">
    <property type="entry name" value="Beta Polymerase, domain 2"/>
    <property type="match status" value="1"/>
</dbReference>
<evidence type="ECO:0000256" key="4">
    <source>
        <dbReference type="ARBA" id="ARBA00022695"/>
    </source>
</evidence>
<evidence type="ECO:0000256" key="7">
    <source>
        <dbReference type="ARBA" id="ARBA00022842"/>
    </source>
</evidence>
<dbReference type="Gene3D" id="1.10.246.80">
    <property type="match status" value="1"/>
</dbReference>
<dbReference type="InterPro" id="IPR003607">
    <property type="entry name" value="HD/PDEase_dom"/>
</dbReference>
<comment type="cofactor">
    <cofactor evidence="1">
        <name>Mg(2+)</name>
        <dbReference type="ChEBI" id="CHEBI:18420"/>
    </cofactor>
</comment>
<dbReference type="Gene3D" id="1.10.3090.10">
    <property type="entry name" value="cca-adding enzyme, domain 2"/>
    <property type="match status" value="1"/>
</dbReference>
<evidence type="ECO:0000256" key="3">
    <source>
        <dbReference type="ARBA" id="ARBA00022694"/>
    </source>
</evidence>
<dbReference type="SUPFAM" id="SSF81301">
    <property type="entry name" value="Nucleotidyltransferase"/>
    <property type="match status" value="1"/>
</dbReference>
<proteinExistence type="inferred from homology"/>
<reference evidence="13 14" key="1">
    <citation type="journal article" date="2021" name="Microbiol. Resour. Announc.">
        <title>Complete Genome Sequences of Three Human Oral Treponema parvum Isolates.</title>
        <authorList>
            <person name="Zeng H."/>
            <person name="Watt R.M."/>
        </authorList>
    </citation>
    <scope>NUCLEOTIDE SEQUENCE [LARGE SCALE GENOMIC DNA]</scope>
    <source>
        <strain evidence="13 14">ATCC 700770</strain>
    </source>
</reference>
<feature type="domain" description="Poly A polymerase head" evidence="10">
    <location>
        <begin position="28"/>
        <end position="149"/>
    </location>
</feature>
<organism evidence="13 14">
    <name type="scientific">Treponema parvum</name>
    <dbReference type="NCBI Taxonomy" id="138851"/>
    <lineage>
        <taxon>Bacteria</taxon>
        <taxon>Pseudomonadati</taxon>
        <taxon>Spirochaetota</taxon>
        <taxon>Spirochaetia</taxon>
        <taxon>Spirochaetales</taxon>
        <taxon>Treponemataceae</taxon>
        <taxon>Treponema</taxon>
    </lineage>
</organism>
<evidence type="ECO:0000313" key="14">
    <source>
        <dbReference type="Proteomes" id="UP000671908"/>
    </source>
</evidence>
<dbReference type="KEGG" id="tpav:HRQ91_05325"/>
<keyword evidence="7" id="KW-0460">Magnesium</keyword>
<keyword evidence="4" id="KW-0548">Nucleotidyltransferase</keyword>
<dbReference type="InterPro" id="IPR043519">
    <property type="entry name" value="NT_sf"/>
</dbReference>
<dbReference type="Pfam" id="PF01743">
    <property type="entry name" value="PolyA_pol"/>
    <property type="match status" value="1"/>
</dbReference>
<dbReference type="GO" id="GO:0016779">
    <property type="term" value="F:nucleotidyltransferase activity"/>
    <property type="evidence" value="ECO:0007669"/>
    <property type="project" value="UniProtKB-KW"/>
</dbReference>
<dbReference type="InterPro" id="IPR032828">
    <property type="entry name" value="PolyA_RNA-bd"/>
</dbReference>
<evidence type="ECO:0000259" key="11">
    <source>
        <dbReference type="Pfam" id="PF12627"/>
    </source>
</evidence>
<dbReference type="GO" id="GO:0046872">
    <property type="term" value="F:metal ion binding"/>
    <property type="evidence" value="ECO:0007669"/>
    <property type="project" value="UniProtKB-KW"/>
</dbReference>
<dbReference type="Proteomes" id="UP000671908">
    <property type="component" value="Chromosome"/>
</dbReference>
<evidence type="ECO:0000259" key="10">
    <source>
        <dbReference type="Pfam" id="PF01743"/>
    </source>
</evidence>
<evidence type="ECO:0000256" key="5">
    <source>
        <dbReference type="ARBA" id="ARBA00022723"/>
    </source>
</evidence>
<dbReference type="Pfam" id="PF13735">
    <property type="entry name" value="tRNA_NucTran2_2"/>
    <property type="match status" value="1"/>
</dbReference>
<dbReference type="EMBL" id="CP054142">
    <property type="protein sequence ID" value="QTQ13922.1"/>
    <property type="molecule type" value="Genomic_DNA"/>
</dbReference>
<dbReference type="SUPFAM" id="SSF81891">
    <property type="entry name" value="Poly A polymerase C-terminal region-like"/>
    <property type="match status" value="1"/>
</dbReference>
<keyword evidence="5" id="KW-0479">Metal-binding</keyword>
<keyword evidence="6" id="KW-0547">Nucleotide-binding</keyword>
<dbReference type="PANTHER" id="PTHR46173">
    <property type="entry name" value="CCA TRNA NUCLEOTIDYLTRANSFERASE 1, MITOCHONDRIAL"/>
    <property type="match status" value="1"/>
</dbReference>
<sequence length="471" mass="53630">MRPIIKHIKIPHKLKKMNELFTKSGFEAYLVGGAVRDTLLHKNATDWDIATNATPEQVMAIFHRVIPTGIEHGTVTVFFMGSRIEVTTYRTDAGYSDGRHPDKVIYTSDINEDLSRRDFTMNAVAVNLSTQEITDPFKGRQDIKRKIIRTVGDPVARFTEDGLRPVRALRFSAQLGFVIENETFKAISLPEVKKKTAGVSIERFRDEFIKMLGAPRPSIGLVFMEITQMLEQFFPELALCRGCKQSDIRGFHDFDVLDHLFYACDGAPQDDLTVRLAALFHDVGKPLAKKTEKTEKGEIFTFYNHESISADITKNILTRLRFPNATVDSVCHLIRQHMFHYESSWTDAAVRRFIVRVKPEYVERLFELRLADIYGMHNMPVRLHDSVVGENLSELKERISDEIKKSTALGIKDLAVNGQDLMSEGIPSGKDMGKILNSLLESVLDDPAQNNKETLLNIAKRYYQNIHRNDN</sequence>
<evidence type="ECO:0000256" key="2">
    <source>
        <dbReference type="ARBA" id="ARBA00022679"/>
    </source>
</evidence>
<dbReference type="GO" id="GO:0000049">
    <property type="term" value="F:tRNA binding"/>
    <property type="evidence" value="ECO:0007669"/>
    <property type="project" value="TreeGrafter"/>
</dbReference>
<keyword evidence="14" id="KW-1185">Reference proteome</keyword>
<keyword evidence="3" id="KW-0819">tRNA processing</keyword>
<dbReference type="RefSeq" id="WP_210120595.1">
    <property type="nucleotide sequence ID" value="NZ_CP054142.1"/>
</dbReference>
<feature type="domain" description="tRNA nucleotidyltransferase/poly(A) polymerase RNA and SrmB- binding" evidence="11">
    <location>
        <begin position="176"/>
        <end position="238"/>
    </location>
</feature>
<keyword evidence="2 9" id="KW-0808">Transferase</keyword>
<evidence type="ECO:0000256" key="6">
    <source>
        <dbReference type="ARBA" id="ARBA00022741"/>
    </source>
</evidence>
<accession>A0A975F3X4</accession>
<protein>
    <submittedName>
        <fullName evidence="13">HD domain-containing protein</fullName>
    </submittedName>
</protein>
<evidence type="ECO:0000256" key="9">
    <source>
        <dbReference type="RuleBase" id="RU003953"/>
    </source>
</evidence>
<evidence type="ECO:0000259" key="12">
    <source>
        <dbReference type="Pfam" id="PF13735"/>
    </source>
</evidence>
<dbReference type="AlphaFoldDB" id="A0A975F3X4"/>
<gene>
    <name evidence="13" type="ORF">HRQ91_05325</name>
</gene>
<evidence type="ECO:0000313" key="13">
    <source>
        <dbReference type="EMBL" id="QTQ13922.1"/>
    </source>
</evidence>
<comment type="similarity">
    <text evidence="9">Belongs to the tRNA nucleotidyltransferase/poly(A) polymerase family.</text>
</comment>